<keyword evidence="2" id="KW-0479">Metal-binding</keyword>
<feature type="domain" description="Rieske" evidence="7">
    <location>
        <begin position="411"/>
        <end position="498"/>
    </location>
</feature>
<dbReference type="InterPro" id="IPR036188">
    <property type="entry name" value="FAD/NAD-bd_sf"/>
</dbReference>
<comment type="caution">
    <text evidence="8">The sequence shown here is derived from an EMBL/GenBank/DDBJ whole genome shotgun (WGS) entry which is preliminary data.</text>
</comment>
<evidence type="ECO:0000256" key="5">
    <source>
        <dbReference type="ARBA" id="ARBA00023014"/>
    </source>
</evidence>
<dbReference type="STRING" id="1385515.GCA_000423325_01200"/>
<name>A0A0A0MC85_9GAMM</name>
<dbReference type="PRINTS" id="PR00162">
    <property type="entry name" value="RIESKE"/>
</dbReference>
<gene>
    <name evidence="8" type="ORF">N791_00200</name>
</gene>
<evidence type="ECO:0000256" key="3">
    <source>
        <dbReference type="ARBA" id="ARBA00023002"/>
    </source>
</evidence>
<dbReference type="GO" id="GO:0046872">
    <property type="term" value="F:metal ion binding"/>
    <property type="evidence" value="ECO:0007669"/>
    <property type="project" value="UniProtKB-KW"/>
</dbReference>
<dbReference type="InterPro" id="IPR006076">
    <property type="entry name" value="FAD-dep_OxRdtase"/>
</dbReference>
<dbReference type="SUPFAM" id="SSF51905">
    <property type="entry name" value="FAD/NAD(P)-binding domain"/>
    <property type="match status" value="1"/>
</dbReference>
<dbReference type="eggNOG" id="COG0723">
    <property type="taxonomic scope" value="Bacteria"/>
</dbReference>
<dbReference type="InterPro" id="IPR017941">
    <property type="entry name" value="Rieske_2Fe-2S"/>
</dbReference>
<dbReference type="PANTHER" id="PTHR13847">
    <property type="entry name" value="SARCOSINE DEHYDROGENASE-RELATED"/>
    <property type="match status" value="1"/>
</dbReference>
<accession>A0A0A0MC85</accession>
<dbReference type="PROSITE" id="PS51296">
    <property type="entry name" value="RIESKE"/>
    <property type="match status" value="1"/>
</dbReference>
<keyword evidence="3" id="KW-0560">Oxidoreductase</keyword>
<proteinExistence type="predicted"/>
<dbReference type="Pfam" id="PF01266">
    <property type="entry name" value="DAO"/>
    <property type="match status" value="1"/>
</dbReference>
<dbReference type="GO" id="GO:0051537">
    <property type="term" value="F:2 iron, 2 sulfur cluster binding"/>
    <property type="evidence" value="ECO:0007669"/>
    <property type="project" value="UniProtKB-KW"/>
</dbReference>
<evidence type="ECO:0000256" key="6">
    <source>
        <dbReference type="ARBA" id="ARBA00023157"/>
    </source>
</evidence>
<evidence type="ECO:0000256" key="4">
    <source>
        <dbReference type="ARBA" id="ARBA00023004"/>
    </source>
</evidence>
<dbReference type="GO" id="GO:0016020">
    <property type="term" value="C:membrane"/>
    <property type="evidence" value="ECO:0007669"/>
    <property type="project" value="InterPro"/>
</dbReference>
<dbReference type="Gene3D" id="2.102.10.10">
    <property type="entry name" value="Rieske [2Fe-2S] iron-sulphur domain"/>
    <property type="match status" value="1"/>
</dbReference>
<dbReference type="PANTHER" id="PTHR13847:SF281">
    <property type="entry name" value="FAD DEPENDENT OXIDOREDUCTASE DOMAIN-CONTAINING PROTEIN"/>
    <property type="match status" value="1"/>
</dbReference>
<protein>
    <submittedName>
        <fullName evidence="8">FAD-dependent oxidoreductase</fullName>
    </submittedName>
</protein>
<evidence type="ECO:0000313" key="8">
    <source>
        <dbReference type="EMBL" id="KGO99881.1"/>
    </source>
</evidence>
<reference evidence="8 9" key="1">
    <citation type="submission" date="2013-08" db="EMBL/GenBank/DDBJ databases">
        <title>Genomic analysis of Lysobacter defluvii.</title>
        <authorList>
            <person name="Wang Q."/>
            <person name="Wang G."/>
        </authorList>
    </citation>
    <scope>NUCLEOTIDE SEQUENCE [LARGE SCALE GENOMIC DNA]</scope>
    <source>
        <strain evidence="8 9">IMMIB APB-9</strain>
    </source>
</reference>
<dbReference type="eggNOG" id="COG0665">
    <property type="taxonomic scope" value="Bacteria"/>
</dbReference>
<keyword evidence="6" id="KW-1015">Disulfide bond</keyword>
<dbReference type="Gene3D" id="3.30.9.10">
    <property type="entry name" value="D-Amino Acid Oxidase, subunit A, domain 2"/>
    <property type="match status" value="1"/>
</dbReference>
<dbReference type="InterPro" id="IPR005805">
    <property type="entry name" value="Rieske_Fe-S_prot_C"/>
</dbReference>
<keyword evidence="9" id="KW-1185">Reference proteome</keyword>
<dbReference type="Gene3D" id="3.50.50.60">
    <property type="entry name" value="FAD/NAD(P)-binding domain"/>
    <property type="match status" value="1"/>
</dbReference>
<dbReference type="RefSeq" id="WP_027069611.1">
    <property type="nucleotide sequence ID" value="NZ_AUHT01000006.1"/>
</dbReference>
<evidence type="ECO:0000256" key="2">
    <source>
        <dbReference type="ARBA" id="ARBA00022723"/>
    </source>
</evidence>
<dbReference type="EMBL" id="AVBH01000001">
    <property type="protein sequence ID" value="KGO99881.1"/>
    <property type="molecule type" value="Genomic_DNA"/>
</dbReference>
<evidence type="ECO:0000313" key="9">
    <source>
        <dbReference type="Proteomes" id="UP000030003"/>
    </source>
</evidence>
<keyword evidence="1" id="KW-0001">2Fe-2S</keyword>
<organism evidence="8 9">
    <name type="scientific">Lysobacter defluvii IMMIB APB-9 = DSM 18482</name>
    <dbReference type="NCBI Taxonomy" id="1385515"/>
    <lineage>
        <taxon>Bacteria</taxon>
        <taxon>Pseudomonadati</taxon>
        <taxon>Pseudomonadota</taxon>
        <taxon>Gammaproteobacteria</taxon>
        <taxon>Lysobacterales</taxon>
        <taxon>Lysobacteraceae</taxon>
        <taxon>Novilysobacter</taxon>
    </lineage>
</organism>
<keyword evidence="4" id="KW-0408">Iron</keyword>
<evidence type="ECO:0000259" key="7">
    <source>
        <dbReference type="PROSITE" id="PS51296"/>
    </source>
</evidence>
<sequence length="498" mass="53801">MDSVWIDGVPSPAACLTGEAEADVAVVGAGITGAVTALRLAEAGLKVAVLEARSAGEGNTGRSTGNLYATVSTGLATLRDKWDDEEARLATAARAAAIDWIEETANRLGIDCGLRRVPLHQCVLNAGSTAHEQLRREHEAAEALGLPAEWGDAVPGWPLSPAAVHTLSRQAHFNPYRFVAGLMAALRERGVALYEHSRVVDIDASEGLVITREGRVRARHIVLATHTPAGFNALQAEMEVYREYGVAAPLEGEGPSDASVWVKDGKHSVRTHEQGGRRYIVMVGEKHKTGEGDEHADYFGRLRDFGRRHFRLGEFTHAWSAQQYTSGDGLPYIGRSAHDNVLIATGMGADGLTWGTVAGAVIERLVKGDEDALTRLLTPRRFTPVKSAKSFVAENTTVTKHMVGDRVEALRSDEGLADVPLGGGRVLRLDGETCAVHRTRDGRYVALSPVCPHMGCHVKWNQSEQSWDCPCHGSRFDTEGQVIEGPALTGLERRQVNR</sequence>
<keyword evidence="5" id="KW-0411">Iron-sulfur</keyword>
<dbReference type="Proteomes" id="UP000030003">
    <property type="component" value="Unassembled WGS sequence"/>
</dbReference>
<evidence type="ECO:0000256" key="1">
    <source>
        <dbReference type="ARBA" id="ARBA00022714"/>
    </source>
</evidence>
<dbReference type="Pfam" id="PF00355">
    <property type="entry name" value="Rieske"/>
    <property type="match status" value="1"/>
</dbReference>
<dbReference type="InterPro" id="IPR036922">
    <property type="entry name" value="Rieske_2Fe-2S_sf"/>
</dbReference>
<dbReference type="GO" id="GO:0016491">
    <property type="term" value="F:oxidoreductase activity"/>
    <property type="evidence" value="ECO:0007669"/>
    <property type="project" value="UniProtKB-KW"/>
</dbReference>
<dbReference type="GO" id="GO:0005737">
    <property type="term" value="C:cytoplasm"/>
    <property type="evidence" value="ECO:0007669"/>
    <property type="project" value="TreeGrafter"/>
</dbReference>
<dbReference type="AlphaFoldDB" id="A0A0A0MC85"/>
<dbReference type="SUPFAM" id="SSF50022">
    <property type="entry name" value="ISP domain"/>
    <property type="match status" value="1"/>
</dbReference>